<feature type="transmembrane region" description="Helical" evidence="1">
    <location>
        <begin position="251"/>
        <end position="276"/>
    </location>
</feature>
<evidence type="ECO:0000313" key="2">
    <source>
        <dbReference type="EMBL" id="TLQ44574.1"/>
    </source>
</evidence>
<dbReference type="AlphaFoldDB" id="A0A5R9E8M5"/>
<feature type="transmembrane region" description="Helical" evidence="1">
    <location>
        <begin position="701"/>
        <end position="722"/>
    </location>
</feature>
<feature type="transmembrane region" description="Helical" evidence="1">
    <location>
        <begin position="196"/>
        <end position="217"/>
    </location>
</feature>
<dbReference type="Proteomes" id="UP000305921">
    <property type="component" value="Unassembled WGS sequence"/>
</dbReference>
<feature type="transmembrane region" description="Helical" evidence="1">
    <location>
        <begin position="609"/>
        <end position="633"/>
    </location>
</feature>
<dbReference type="EMBL" id="VAWE01000001">
    <property type="protein sequence ID" value="TLQ44574.1"/>
    <property type="molecule type" value="Genomic_DNA"/>
</dbReference>
<keyword evidence="1" id="KW-0812">Transmembrane</keyword>
<keyword evidence="3" id="KW-1185">Reference proteome</keyword>
<evidence type="ECO:0000256" key="1">
    <source>
        <dbReference type="SAM" id="Phobius"/>
    </source>
</evidence>
<keyword evidence="1" id="KW-0472">Membrane</keyword>
<feature type="transmembrane region" description="Helical" evidence="1">
    <location>
        <begin position="288"/>
        <end position="312"/>
    </location>
</feature>
<proteinExistence type="predicted"/>
<dbReference type="OrthoDB" id="3258069at2"/>
<organism evidence="2 3">
    <name type="scientific">Streptomyces marianii</name>
    <dbReference type="NCBI Taxonomy" id="1817406"/>
    <lineage>
        <taxon>Bacteria</taxon>
        <taxon>Bacillati</taxon>
        <taxon>Actinomycetota</taxon>
        <taxon>Actinomycetes</taxon>
        <taxon>Kitasatosporales</taxon>
        <taxon>Streptomycetaceae</taxon>
        <taxon>Streptomyces</taxon>
    </lineage>
</organism>
<evidence type="ECO:0008006" key="4">
    <source>
        <dbReference type="Google" id="ProtNLM"/>
    </source>
</evidence>
<keyword evidence="1" id="KW-1133">Transmembrane helix</keyword>
<sequence>MKGGKHLAVQLLRVGRAAGAGSRGGLIRTVALLCAAAALTFAAGALVSAAAVYGSMEQQSEARSPRVLQGHPTEKPIALWKPGFDVVGGLQYSVVSVVPLTADAPPPPGVTAWPRPGEAVLSPALAEAAAAEGSSGRLGRDVGRIGEAGLVNSTERLAYVRPLDSVVDKERMFTITGYGAKGPYIGDPQFAEPLELFALAVIGLMIFPAAVLVVIAARAGGEARDRRAALLDALGASQTARSLVNVGEAGLPVLLGAVLGLGSLMGMVAAGISLPFTGFTIPAASVRAAAVPLGLTATACVLVVLVLVVVLHRHNASLPTTRPGIRSRRLPRWWPALFPVSLLLATRGPGLLAPDNPRLFLAVYFVAALITFATLPAVLALMVAALGRLLARLGRRRGGTGTLVAGRWLTAQPGVTARLVAGFVVAIGLIGQVQLNTSRLSEPMLAAQATAQRIGTSVLTVATPRDNARTSAFLAHLPTDAAVFSLRTGPAPDGSVLSVLQAPCEELRAIQRDCGGAGFPATVADRDARLAELARWYAPSGRIQLREGPLVSELPAEESSQVVLMAPLGKNLDIAAVKHAANLQLAVASVVEAPGGGWLSSALLRGSRVTWVTLFGCFALIVVGLAIGLNSIAEFLRHSRSFAPLGVLTGRRRLFVSVAAWVLLMPTVMAAAIGALVYLWLSGPYTDPVVGAQLSWPVLGYLLGGVLILSVSIWGCGAWSAVRGASRWRPAAD</sequence>
<comment type="caution">
    <text evidence="2">The sequence shown here is derived from an EMBL/GenBank/DDBJ whole genome shotgun (WGS) entry which is preliminary data.</text>
</comment>
<feature type="transmembrane region" description="Helical" evidence="1">
    <location>
        <begin position="654"/>
        <end position="681"/>
    </location>
</feature>
<reference evidence="2 3" key="1">
    <citation type="submission" date="2019-05" db="EMBL/GenBank/DDBJ databases">
        <title>Streptomyces marianii sp. nov., a novel marine actinomycete from southern coast of India.</title>
        <authorList>
            <person name="Iniyan A.M."/>
            <person name="Wink J."/>
            <person name="Ramprasad E."/>
            <person name="Ramana C.V."/>
            <person name="Bunk B."/>
            <person name="Sproer C."/>
            <person name="Joseph F.-J.R.S."/>
            <person name="Vincent S.G.P."/>
        </authorList>
    </citation>
    <scope>NUCLEOTIDE SEQUENCE [LARGE SCALE GENOMIC DNA]</scope>
    <source>
        <strain evidence="2 3">ICN19</strain>
    </source>
</reference>
<feature type="transmembrane region" description="Helical" evidence="1">
    <location>
        <begin position="415"/>
        <end position="435"/>
    </location>
</feature>
<protein>
    <recommendedName>
        <fullName evidence="4">FtsX-like permease family protein</fullName>
    </recommendedName>
</protein>
<accession>A0A5R9E8M5</accession>
<evidence type="ECO:0000313" key="3">
    <source>
        <dbReference type="Proteomes" id="UP000305921"/>
    </source>
</evidence>
<gene>
    <name evidence="2" type="ORF">FEF34_16890</name>
</gene>
<feature type="transmembrane region" description="Helical" evidence="1">
    <location>
        <begin position="359"/>
        <end position="387"/>
    </location>
</feature>
<dbReference type="RefSeq" id="WP_138053932.1">
    <property type="nucleotide sequence ID" value="NZ_VAWE01000001.1"/>
</dbReference>
<name>A0A5R9E8M5_9ACTN</name>
<feature type="transmembrane region" description="Helical" evidence="1">
    <location>
        <begin position="333"/>
        <end position="353"/>
    </location>
</feature>